<reference evidence="7 8" key="1">
    <citation type="submission" date="2024-04" db="EMBL/GenBank/DDBJ databases">
        <title>genome sequences of Mucor flavus KT1a and Helicostylum pulchrum KT1b strains isolated from the surface of a dry-aged beef.</title>
        <authorList>
            <person name="Toyotome T."/>
            <person name="Hosono M."/>
            <person name="Torimaru M."/>
            <person name="Fukuda K."/>
            <person name="Mikami N."/>
        </authorList>
    </citation>
    <scope>NUCLEOTIDE SEQUENCE [LARGE SCALE GENOMIC DNA]</scope>
    <source>
        <strain evidence="7 8">KT1a</strain>
    </source>
</reference>
<evidence type="ECO:0000256" key="6">
    <source>
        <dbReference type="SAM" id="Phobius"/>
    </source>
</evidence>
<evidence type="ECO:0008006" key="9">
    <source>
        <dbReference type="Google" id="ProtNLM"/>
    </source>
</evidence>
<feature type="compositionally biased region" description="Low complexity" evidence="5">
    <location>
        <begin position="247"/>
        <end position="270"/>
    </location>
</feature>
<evidence type="ECO:0000256" key="1">
    <source>
        <dbReference type="ARBA" id="ARBA00004141"/>
    </source>
</evidence>
<comment type="caution">
    <text evidence="7">The sequence shown here is derived from an EMBL/GenBank/DDBJ whole genome shotgun (WGS) entry which is preliminary data.</text>
</comment>
<feature type="region of interest" description="Disordered" evidence="5">
    <location>
        <begin position="206"/>
        <end position="317"/>
    </location>
</feature>
<gene>
    <name evidence="7" type="ORF">MFLAVUS_004133</name>
</gene>
<comment type="subcellular location">
    <subcellularLocation>
        <location evidence="1">Membrane</location>
        <topology evidence="1">Multi-pass membrane protein</topology>
    </subcellularLocation>
</comment>
<evidence type="ECO:0000313" key="7">
    <source>
        <dbReference type="EMBL" id="GAA5810707.1"/>
    </source>
</evidence>
<keyword evidence="8" id="KW-1185">Reference proteome</keyword>
<dbReference type="Pfam" id="PF00335">
    <property type="entry name" value="Tetraspanin"/>
    <property type="match status" value="1"/>
</dbReference>
<name>A0ABP9YV18_9FUNG</name>
<dbReference type="PANTHER" id="PTHR19282">
    <property type="entry name" value="TETRASPANIN"/>
    <property type="match status" value="1"/>
</dbReference>
<organism evidence="7 8">
    <name type="scientific">Mucor flavus</name>
    <dbReference type="NCBI Taxonomy" id="439312"/>
    <lineage>
        <taxon>Eukaryota</taxon>
        <taxon>Fungi</taxon>
        <taxon>Fungi incertae sedis</taxon>
        <taxon>Mucoromycota</taxon>
        <taxon>Mucoromycotina</taxon>
        <taxon>Mucoromycetes</taxon>
        <taxon>Mucorales</taxon>
        <taxon>Mucorineae</taxon>
        <taxon>Mucoraceae</taxon>
        <taxon>Mucor</taxon>
    </lineage>
</organism>
<evidence type="ECO:0000256" key="5">
    <source>
        <dbReference type="SAM" id="MobiDB-lite"/>
    </source>
</evidence>
<dbReference type="InterPro" id="IPR018499">
    <property type="entry name" value="Tetraspanin/Peripherin"/>
</dbReference>
<feature type="compositionally biased region" description="Low complexity" evidence="5">
    <location>
        <begin position="290"/>
        <end position="317"/>
    </location>
</feature>
<feature type="compositionally biased region" description="Basic and acidic residues" evidence="5">
    <location>
        <begin position="271"/>
        <end position="288"/>
    </location>
</feature>
<dbReference type="Proteomes" id="UP001473302">
    <property type="component" value="Unassembled WGS sequence"/>
</dbReference>
<protein>
    <recommendedName>
        <fullName evidence="9">Tetraspanin</fullName>
    </recommendedName>
</protein>
<feature type="transmembrane region" description="Helical" evidence="6">
    <location>
        <begin position="83"/>
        <end position="105"/>
    </location>
</feature>
<feature type="transmembrane region" description="Helical" evidence="6">
    <location>
        <begin position="56"/>
        <end position="77"/>
    </location>
</feature>
<evidence type="ECO:0000313" key="8">
    <source>
        <dbReference type="Proteomes" id="UP001473302"/>
    </source>
</evidence>
<evidence type="ECO:0000256" key="2">
    <source>
        <dbReference type="ARBA" id="ARBA00022692"/>
    </source>
</evidence>
<evidence type="ECO:0000256" key="4">
    <source>
        <dbReference type="ARBA" id="ARBA00023136"/>
    </source>
</evidence>
<feature type="transmembrane region" description="Helical" evidence="6">
    <location>
        <begin position="15"/>
        <end position="36"/>
    </location>
</feature>
<feature type="transmembrane region" description="Helical" evidence="6">
    <location>
        <begin position="180"/>
        <end position="202"/>
    </location>
</feature>
<keyword evidence="2 6" id="KW-0812">Transmembrane</keyword>
<evidence type="ECO:0000256" key="3">
    <source>
        <dbReference type="ARBA" id="ARBA00022989"/>
    </source>
</evidence>
<keyword evidence="4 6" id="KW-0472">Membrane</keyword>
<proteinExistence type="predicted"/>
<dbReference type="EMBL" id="BAABUK010000008">
    <property type="protein sequence ID" value="GAA5810707.1"/>
    <property type="molecule type" value="Genomic_DNA"/>
</dbReference>
<keyword evidence="3 6" id="KW-1133">Transmembrane helix</keyword>
<sequence length="317" mass="35529">MTFAMTNCCARLSRVYMITTNLLFACLGIAFIAFGLIGMQDKFMGATLFPGNTFKLLAILGAVICIASIFGIIGTYVKKNMITYVYMVIIIGALVFQVMIGIKIYQKAANSSQYLIDIWPKSSNSYRYNLQEQFDCCGFQTVIDKFAESDVCKDASNSMNVKYPCAPKLQNYVKDTFGKLYLVLFAALALELLAMSNAITLLCSGPITDDDEEDERRKRRKSGIRLDDMSVDTPTTVGSYQQEEQKNYYAGGPTTTATATTGNGTQNTYTNHEEPNRNNRYDSYDMYRHNNNSNSYSENYNGNTINNNRHGNGTAYY</sequence>
<feature type="compositionally biased region" description="Polar residues" evidence="5">
    <location>
        <begin position="232"/>
        <end position="242"/>
    </location>
</feature>
<accession>A0ABP9YV18</accession>